<dbReference type="EMBL" id="CP031165">
    <property type="protein sequence ID" value="AXV06258.1"/>
    <property type="molecule type" value="Genomic_DNA"/>
</dbReference>
<keyword evidence="3" id="KW-1185">Reference proteome</keyword>
<dbReference type="KEGG" id="euz:DVS28_a1565"/>
<dbReference type="Proteomes" id="UP000264006">
    <property type="component" value="Chromosome"/>
</dbReference>
<dbReference type="Pfam" id="PF13472">
    <property type="entry name" value="Lipase_GDSL_2"/>
    <property type="match status" value="1"/>
</dbReference>
<reference evidence="2 3" key="1">
    <citation type="submission" date="2018-09" db="EMBL/GenBank/DDBJ databases">
        <title>Complete genome sequence of Euzebya sp. DY32-46 isolated from seawater of Pacific Ocean.</title>
        <authorList>
            <person name="Xu L."/>
            <person name="Wu Y.-H."/>
            <person name="Xu X.-W."/>
        </authorList>
    </citation>
    <scope>NUCLEOTIDE SEQUENCE [LARGE SCALE GENOMIC DNA]</scope>
    <source>
        <strain evidence="2 3">DY32-46</strain>
    </source>
</reference>
<dbReference type="SUPFAM" id="SSF52266">
    <property type="entry name" value="SGNH hydrolase"/>
    <property type="match status" value="1"/>
</dbReference>
<organism evidence="2 3">
    <name type="scientific">Euzebya pacifica</name>
    <dbReference type="NCBI Taxonomy" id="1608957"/>
    <lineage>
        <taxon>Bacteria</taxon>
        <taxon>Bacillati</taxon>
        <taxon>Actinomycetota</taxon>
        <taxon>Nitriliruptoria</taxon>
        <taxon>Euzebyales</taxon>
    </lineage>
</organism>
<sequence>MTPWEGMRLTSAQVDPYRREWEAANRRALDGEGPLLGVLGDSAAQGIGAPTPFEGWVGQLQRRLEGIDGHRWRVLNLSVSGARAHTVMDEQLPRLWRVGQPVDLVVCAVGGNDMYRSTRRQVHDRFTRLLRALPAPGTWHGDQRTIVTTLPQGLGRRRAGIANDLVRTLGPQRGLEVADLWATTGPPWRGKYAEDMFHPNALGYGHWVDAILGTIRPDRRSLGGDLPVVGTR</sequence>
<evidence type="ECO:0000313" key="3">
    <source>
        <dbReference type="Proteomes" id="UP000264006"/>
    </source>
</evidence>
<feature type="domain" description="SGNH hydrolase-type esterase" evidence="1">
    <location>
        <begin position="38"/>
        <end position="204"/>
    </location>
</feature>
<dbReference type="Gene3D" id="3.40.50.1110">
    <property type="entry name" value="SGNH hydrolase"/>
    <property type="match status" value="1"/>
</dbReference>
<protein>
    <submittedName>
        <fullName evidence="2">Lipolytic enzyme, G-D-S-L</fullName>
    </submittedName>
</protein>
<evidence type="ECO:0000259" key="1">
    <source>
        <dbReference type="Pfam" id="PF13472"/>
    </source>
</evidence>
<proteinExistence type="predicted"/>
<name>A0A346XVL1_9ACTN</name>
<dbReference type="InterPro" id="IPR013830">
    <property type="entry name" value="SGNH_hydro"/>
</dbReference>
<dbReference type="RefSeq" id="WP_114590943.1">
    <property type="nucleotide sequence ID" value="NZ_CP031165.1"/>
</dbReference>
<accession>A0A346XVL1</accession>
<dbReference type="OrthoDB" id="9804395at2"/>
<evidence type="ECO:0000313" key="2">
    <source>
        <dbReference type="EMBL" id="AXV06258.1"/>
    </source>
</evidence>
<gene>
    <name evidence="2" type="ORF">DVS28_a1565</name>
</gene>
<dbReference type="InterPro" id="IPR036514">
    <property type="entry name" value="SGNH_hydro_sf"/>
</dbReference>
<dbReference type="AlphaFoldDB" id="A0A346XVL1"/>